<evidence type="ECO:0000313" key="12">
    <source>
        <dbReference type="Proteomes" id="UP000499080"/>
    </source>
</evidence>
<dbReference type="InterPro" id="IPR013083">
    <property type="entry name" value="Znf_RING/FYVE/PHD"/>
</dbReference>
<proteinExistence type="predicted"/>
<dbReference type="Proteomes" id="UP000499080">
    <property type="component" value="Unassembled WGS sequence"/>
</dbReference>
<keyword evidence="5" id="KW-0862">Zinc</keyword>
<protein>
    <recommendedName>
        <fullName evidence="9">RING-type domain-containing protein</fullName>
    </recommendedName>
</protein>
<keyword evidence="6" id="KW-1133">Transmembrane helix</keyword>
<dbReference type="EMBL" id="BGPR01035890">
    <property type="protein sequence ID" value="GBO10917.1"/>
    <property type="molecule type" value="Genomic_DNA"/>
</dbReference>
<dbReference type="GO" id="GO:0008270">
    <property type="term" value="F:zinc ion binding"/>
    <property type="evidence" value="ECO:0007669"/>
    <property type="project" value="UniProtKB-KW"/>
</dbReference>
<evidence type="ECO:0000313" key="11">
    <source>
        <dbReference type="EMBL" id="GBO10917.1"/>
    </source>
</evidence>
<gene>
    <name evidence="10" type="ORF">AVEN_114047_1</name>
    <name evidence="11" type="ORF">AVEN_223143_1</name>
</gene>
<dbReference type="Gene3D" id="3.30.40.10">
    <property type="entry name" value="Zinc/RING finger domain, C3HC4 (zinc finger)"/>
    <property type="match status" value="1"/>
</dbReference>
<dbReference type="PANTHER" id="PTHR46539:SF1">
    <property type="entry name" value="E3 UBIQUITIN-PROTEIN LIGASE ATL42"/>
    <property type="match status" value="1"/>
</dbReference>
<evidence type="ECO:0000256" key="7">
    <source>
        <dbReference type="ARBA" id="ARBA00023136"/>
    </source>
</evidence>
<dbReference type="GO" id="GO:0016020">
    <property type="term" value="C:membrane"/>
    <property type="evidence" value="ECO:0007669"/>
    <property type="project" value="UniProtKB-SubCell"/>
</dbReference>
<dbReference type="InterPro" id="IPR011016">
    <property type="entry name" value="Znf_RING-CH"/>
</dbReference>
<accession>A0A4Y2UDU2</accession>
<evidence type="ECO:0000259" key="9">
    <source>
        <dbReference type="PROSITE" id="PS50089"/>
    </source>
</evidence>
<dbReference type="OrthoDB" id="6423442at2759"/>
<evidence type="ECO:0000256" key="6">
    <source>
        <dbReference type="ARBA" id="ARBA00022989"/>
    </source>
</evidence>
<comment type="caution">
    <text evidence="10">The sequence shown here is derived from an EMBL/GenBank/DDBJ whole genome shotgun (WGS) entry which is preliminary data.</text>
</comment>
<dbReference type="PROSITE" id="PS50089">
    <property type="entry name" value="ZF_RING_2"/>
    <property type="match status" value="1"/>
</dbReference>
<evidence type="ECO:0000256" key="8">
    <source>
        <dbReference type="PROSITE-ProRule" id="PRU00175"/>
    </source>
</evidence>
<reference evidence="10 12" key="1">
    <citation type="journal article" date="2019" name="Sci. Rep.">
        <title>Orb-weaving spider Araneus ventricosus genome elucidates the spidroin gene catalogue.</title>
        <authorList>
            <person name="Kono N."/>
            <person name="Nakamura H."/>
            <person name="Ohtoshi R."/>
            <person name="Moran D.A.P."/>
            <person name="Shinohara A."/>
            <person name="Yoshida Y."/>
            <person name="Fujiwara M."/>
            <person name="Mori M."/>
            <person name="Tomita M."/>
            <person name="Arakawa K."/>
        </authorList>
    </citation>
    <scope>NUCLEOTIDE SEQUENCE [LARGE SCALE GENOMIC DNA]</scope>
</reference>
<dbReference type="AlphaFoldDB" id="A0A4Y2UDU2"/>
<evidence type="ECO:0000313" key="10">
    <source>
        <dbReference type="EMBL" id="GBO10832.1"/>
    </source>
</evidence>
<name>A0A4Y2UDU2_ARAVE</name>
<dbReference type="SUPFAM" id="SSF57850">
    <property type="entry name" value="RING/U-box"/>
    <property type="match status" value="1"/>
</dbReference>
<feature type="domain" description="RING-type" evidence="9">
    <location>
        <begin position="57"/>
        <end position="97"/>
    </location>
</feature>
<sequence>MKVIEILIYLKYSYRYQDASTSGRLRLPAREATTVLDGRASGEDRPPSIDTTTEHQCTICLDLLYHRTTMHLPCVNAFHPECIGSWLNESRTCPMCRRNVLALEEILARHGVYNFANYFRYPFLNR</sequence>
<keyword evidence="2" id="KW-0812">Transmembrane</keyword>
<comment type="subcellular location">
    <subcellularLocation>
        <location evidence="1">Membrane</location>
    </subcellularLocation>
</comment>
<evidence type="ECO:0000256" key="5">
    <source>
        <dbReference type="ARBA" id="ARBA00022833"/>
    </source>
</evidence>
<keyword evidence="4 8" id="KW-0863">Zinc-finger</keyword>
<evidence type="ECO:0000256" key="1">
    <source>
        <dbReference type="ARBA" id="ARBA00004370"/>
    </source>
</evidence>
<keyword evidence="3" id="KW-0479">Metal-binding</keyword>
<dbReference type="InterPro" id="IPR001841">
    <property type="entry name" value="Znf_RING"/>
</dbReference>
<dbReference type="SMART" id="SM00744">
    <property type="entry name" value="RINGv"/>
    <property type="match status" value="1"/>
</dbReference>
<keyword evidence="12" id="KW-1185">Reference proteome</keyword>
<evidence type="ECO:0000256" key="4">
    <source>
        <dbReference type="ARBA" id="ARBA00022771"/>
    </source>
</evidence>
<keyword evidence="7" id="KW-0472">Membrane</keyword>
<dbReference type="SMART" id="SM00184">
    <property type="entry name" value="RING"/>
    <property type="match status" value="1"/>
</dbReference>
<dbReference type="PANTHER" id="PTHR46539">
    <property type="entry name" value="E3 UBIQUITIN-PROTEIN LIGASE ATL42"/>
    <property type="match status" value="1"/>
</dbReference>
<organism evidence="10 12">
    <name type="scientific">Araneus ventricosus</name>
    <name type="common">Orbweaver spider</name>
    <name type="synonym">Epeira ventricosa</name>
    <dbReference type="NCBI Taxonomy" id="182803"/>
    <lineage>
        <taxon>Eukaryota</taxon>
        <taxon>Metazoa</taxon>
        <taxon>Ecdysozoa</taxon>
        <taxon>Arthropoda</taxon>
        <taxon>Chelicerata</taxon>
        <taxon>Arachnida</taxon>
        <taxon>Araneae</taxon>
        <taxon>Araneomorphae</taxon>
        <taxon>Entelegynae</taxon>
        <taxon>Araneoidea</taxon>
        <taxon>Araneidae</taxon>
        <taxon>Araneus</taxon>
    </lineage>
</organism>
<evidence type="ECO:0000256" key="2">
    <source>
        <dbReference type="ARBA" id="ARBA00022692"/>
    </source>
</evidence>
<dbReference type="EMBL" id="BGPR01035823">
    <property type="protein sequence ID" value="GBO10832.1"/>
    <property type="molecule type" value="Genomic_DNA"/>
</dbReference>
<evidence type="ECO:0000256" key="3">
    <source>
        <dbReference type="ARBA" id="ARBA00022723"/>
    </source>
</evidence>
<dbReference type="Pfam" id="PF13639">
    <property type="entry name" value="zf-RING_2"/>
    <property type="match status" value="1"/>
</dbReference>